<dbReference type="Pfam" id="PF03932">
    <property type="entry name" value="CutC"/>
    <property type="match status" value="1"/>
</dbReference>
<evidence type="ECO:0000256" key="1">
    <source>
        <dbReference type="ARBA" id="ARBA00007768"/>
    </source>
</evidence>
<sequence length="163" mass="17288">MQRDIQLAKATGCDGVVLGALHPDGRVDEARTRQLLEVAHPLSVTFHRAFDLTPDPLEALQVLIRLGLDRVLTSGQATTALEGLGCITKLVQAARGRISIMPGGGVEQGLEAILQGSGAKEVHLSARKRLPGSGRSVLEGHFGPHSVADRERIAQIKAALARL</sequence>
<dbReference type="Proteomes" id="UP000266178">
    <property type="component" value="Unassembled WGS sequence"/>
</dbReference>
<dbReference type="SUPFAM" id="SSF110395">
    <property type="entry name" value="CutC-like"/>
    <property type="match status" value="1"/>
</dbReference>
<evidence type="ECO:0000256" key="2">
    <source>
        <dbReference type="ARBA" id="ARBA00019014"/>
    </source>
</evidence>
<dbReference type="InterPro" id="IPR036822">
    <property type="entry name" value="CutC-like_dom_sf"/>
</dbReference>
<accession>A0A399F9H6</accession>
<name>A0A399F9H6_9DEIN</name>
<dbReference type="AlphaFoldDB" id="A0A399F9H6"/>
<dbReference type="GO" id="GO:0005507">
    <property type="term" value="F:copper ion binding"/>
    <property type="evidence" value="ECO:0007669"/>
    <property type="project" value="TreeGrafter"/>
</dbReference>
<dbReference type="Gene3D" id="3.20.20.380">
    <property type="entry name" value="Copper homeostasis (CutC) domain"/>
    <property type="match status" value="1"/>
</dbReference>
<reference evidence="3 4" key="1">
    <citation type="submission" date="2018-08" db="EMBL/GenBank/DDBJ databases">
        <title>Meiothermus granaticius genome AF-68 sequencing project.</title>
        <authorList>
            <person name="Da Costa M.S."/>
            <person name="Albuquerque L."/>
            <person name="Raposo P."/>
            <person name="Froufe H.J.C."/>
            <person name="Barroso C.S."/>
            <person name="Egas C."/>
        </authorList>
    </citation>
    <scope>NUCLEOTIDE SEQUENCE [LARGE SCALE GENOMIC DNA]</scope>
    <source>
        <strain evidence="3 4">AF-68</strain>
    </source>
</reference>
<comment type="similarity">
    <text evidence="1">Belongs to the CutC family.</text>
</comment>
<proteinExistence type="inferred from homology"/>
<evidence type="ECO:0000313" key="4">
    <source>
        <dbReference type="Proteomes" id="UP000266178"/>
    </source>
</evidence>
<dbReference type="OrthoDB" id="9815677at2"/>
<protein>
    <recommendedName>
        <fullName evidence="2">Copper homeostasis protein cutC homolog</fullName>
    </recommendedName>
</protein>
<dbReference type="EMBL" id="QWLB01000021">
    <property type="protein sequence ID" value="RIH92345.1"/>
    <property type="molecule type" value="Genomic_DNA"/>
</dbReference>
<keyword evidence="4" id="KW-1185">Reference proteome</keyword>
<comment type="caution">
    <text evidence="3">The sequence shown here is derived from an EMBL/GenBank/DDBJ whole genome shotgun (WGS) entry which is preliminary data.</text>
</comment>
<dbReference type="PANTHER" id="PTHR12598:SF0">
    <property type="entry name" value="COPPER HOMEOSTASIS PROTEIN CUTC HOMOLOG"/>
    <property type="match status" value="1"/>
</dbReference>
<dbReference type="InterPro" id="IPR005627">
    <property type="entry name" value="CutC-like"/>
</dbReference>
<gene>
    <name evidence="3" type="primary">cutC_2</name>
    <name evidence="3" type="ORF">Mgrana_01776</name>
</gene>
<dbReference type="PANTHER" id="PTHR12598">
    <property type="entry name" value="COPPER HOMEOSTASIS PROTEIN CUTC"/>
    <property type="match status" value="1"/>
</dbReference>
<organism evidence="3 4">
    <name type="scientific">Meiothermus granaticius NBRC 107808</name>
    <dbReference type="NCBI Taxonomy" id="1227551"/>
    <lineage>
        <taxon>Bacteria</taxon>
        <taxon>Thermotogati</taxon>
        <taxon>Deinococcota</taxon>
        <taxon>Deinococci</taxon>
        <taxon>Thermales</taxon>
        <taxon>Thermaceae</taxon>
        <taxon>Meiothermus</taxon>
    </lineage>
</organism>
<evidence type="ECO:0000313" key="3">
    <source>
        <dbReference type="EMBL" id="RIH92345.1"/>
    </source>
</evidence>
<dbReference type="RefSeq" id="WP_119357261.1">
    <property type="nucleotide sequence ID" value="NZ_BJXM01000008.1"/>
</dbReference>